<dbReference type="EMBL" id="MU001495">
    <property type="protein sequence ID" value="KAF2448635.1"/>
    <property type="molecule type" value="Genomic_DNA"/>
</dbReference>
<dbReference type="AlphaFoldDB" id="A0A9P4PQZ7"/>
<reference evidence="2" key="1">
    <citation type="journal article" date="2020" name="Stud. Mycol.">
        <title>101 Dothideomycetes genomes: a test case for predicting lifestyles and emergence of pathogens.</title>
        <authorList>
            <person name="Haridas S."/>
            <person name="Albert R."/>
            <person name="Binder M."/>
            <person name="Bloem J."/>
            <person name="Labutti K."/>
            <person name="Salamov A."/>
            <person name="Andreopoulos B."/>
            <person name="Baker S."/>
            <person name="Barry K."/>
            <person name="Bills G."/>
            <person name="Bluhm B."/>
            <person name="Cannon C."/>
            <person name="Castanera R."/>
            <person name="Culley D."/>
            <person name="Daum C."/>
            <person name="Ezra D."/>
            <person name="Gonzalez J."/>
            <person name="Henrissat B."/>
            <person name="Kuo A."/>
            <person name="Liang C."/>
            <person name="Lipzen A."/>
            <person name="Lutzoni F."/>
            <person name="Magnuson J."/>
            <person name="Mondo S."/>
            <person name="Nolan M."/>
            <person name="Ohm R."/>
            <person name="Pangilinan J."/>
            <person name="Park H.-J."/>
            <person name="Ramirez L."/>
            <person name="Alfaro M."/>
            <person name="Sun H."/>
            <person name="Tritt A."/>
            <person name="Yoshinaga Y."/>
            <person name="Zwiers L.-H."/>
            <person name="Turgeon B."/>
            <person name="Goodwin S."/>
            <person name="Spatafora J."/>
            <person name="Crous P."/>
            <person name="Grigoriev I."/>
        </authorList>
    </citation>
    <scope>NUCLEOTIDE SEQUENCE</scope>
    <source>
        <strain evidence="2">CBS 690.94</strain>
    </source>
</reference>
<evidence type="ECO:0000313" key="2">
    <source>
        <dbReference type="EMBL" id="KAF2448635.1"/>
    </source>
</evidence>
<organism evidence="2 3">
    <name type="scientific">Karstenula rhodostoma CBS 690.94</name>
    <dbReference type="NCBI Taxonomy" id="1392251"/>
    <lineage>
        <taxon>Eukaryota</taxon>
        <taxon>Fungi</taxon>
        <taxon>Dikarya</taxon>
        <taxon>Ascomycota</taxon>
        <taxon>Pezizomycotina</taxon>
        <taxon>Dothideomycetes</taxon>
        <taxon>Pleosporomycetidae</taxon>
        <taxon>Pleosporales</taxon>
        <taxon>Massarineae</taxon>
        <taxon>Didymosphaeriaceae</taxon>
        <taxon>Karstenula</taxon>
    </lineage>
</organism>
<gene>
    <name evidence="2" type="ORF">P171DRAFT_216887</name>
</gene>
<protein>
    <submittedName>
        <fullName evidence="2">Uncharacterized protein</fullName>
    </submittedName>
</protein>
<dbReference type="Proteomes" id="UP000799764">
    <property type="component" value="Unassembled WGS sequence"/>
</dbReference>
<feature type="region of interest" description="Disordered" evidence="1">
    <location>
        <begin position="1"/>
        <end position="44"/>
    </location>
</feature>
<evidence type="ECO:0000256" key="1">
    <source>
        <dbReference type="SAM" id="MobiDB-lite"/>
    </source>
</evidence>
<keyword evidence="3" id="KW-1185">Reference proteome</keyword>
<accession>A0A9P4PQZ7</accession>
<evidence type="ECO:0000313" key="3">
    <source>
        <dbReference type="Proteomes" id="UP000799764"/>
    </source>
</evidence>
<proteinExistence type="predicted"/>
<feature type="compositionally biased region" description="Pro residues" evidence="1">
    <location>
        <begin position="27"/>
        <end position="43"/>
    </location>
</feature>
<name>A0A9P4PQZ7_9PLEO</name>
<sequence length="124" mass="13272">MEHGAQVDASALDRNSPAKRITYRAPLQPPVLPSPAIPPPPAIPASVVPHGPTWKSDHDIEMAALKSPHARDMRACTVPARPCPSLPVPARLHVAPSVRLRLRLRLFPADPSCVSSNAPKSPLL</sequence>
<comment type="caution">
    <text evidence="2">The sequence shown here is derived from an EMBL/GenBank/DDBJ whole genome shotgun (WGS) entry which is preliminary data.</text>
</comment>